<dbReference type="Gene3D" id="3.30.465.10">
    <property type="match status" value="1"/>
</dbReference>
<evidence type="ECO:0000313" key="3">
    <source>
        <dbReference type="Proteomes" id="UP001149954"/>
    </source>
</evidence>
<feature type="domain" description="Berberine/berberine-like" evidence="1">
    <location>
        <begin position="76"/>
        <end position="113"/>
    </location>
</feature>
<sequence>MENNTFSIGCNVLGGDNAPAHPDNAIFPGWRDLAVICNVLHQWDFEVPLNKNLAFKRELVSVIQPAIEAVTPGTGVYLNEMDPWYEGDWKTEMYGTNYNRLLNIKHTYDADALLWGLFAVGSE</sequence>
<reference evidence="2" key="2">
    <citation type="journal article" date="2023" name="IMA Fungus">
        <title>Comparative genomic study of the Penicillium genus elucidates a diverse pangenome and 15 lateral gene transfer events.</title>
        <authorList>
            <person name="Petersen C."/>
            <person name="Sorensen T."/>
            <person name="Nielsen M.R."/>
            <person name="Sondergaard T.E."/>
            <person name="Sorensen J.L."/>
            <person name="Fitzpatrick D.A."/>
            <person name="Frisvad J.C."/>
            <person name="Nielsen K.L."/>
        </authorList>
    </citation>
    <scope>NUCLEOTIDE SEQUENCE</scope>
    <source>
        <strain evidence="2">IBT 29495</strain>
    </source>
</reference>
<dbReference type="InterPro" id="IPR016169">
    <property type="entry name" value="FAD-bd_PCMH_sub2"/>
</dbReference>
<name>A0A9X0C5B1_9EURO</name>
<dbReference type="Proteomes" id="UP001149954">
    <property type="component" value="Unassembled WGS sequence"/>
</dbReference>
<dbReference type="Gene3D" id="3.40.462.20">
    <property type="match status" value="1"/>
</dbReference>
<dbReference type="EMBL" id="JAPWDS010000003">
    <property type="protein sequence ID" value="KAJ5502657.1"/>
    <property type="molecule type" value="Genomic_DNA"/>
</dbReference>
<organism evidence="2 3">
    <name type="scientific">Penicillium fimorum</name>
    <dbReference type="NCBI Taxonomy" id="1882269"/>
    <lineage>
        <taxon>Eukaryota</taxon>
        <taxon>Fungi</taxon>
        <taxon>Dikarya</taxon>
        <taxon>Ascomycota</taxon>
        <taxon>Pezizomycotina</taxon>
        <taxon>Eurotiomycetes</taxon>
        <taxon>Eurotiomycetidae</taxon>
        <taxon>Eurotiales</taxon>
        <taxon>Aspergillaceae</taxon>
        <taxon>Penicillium</taxon>
    </lineage>
</organism>
<evidence type="ECO:0000259" key="1">
    <source>
        <dbReference type="Pfam" id="PF08031"/>
    </source>
</evidence>
<keyword evidence="3" id="KW-1185">Reference proteome</keyword>
<gene>
    <name evidence="2" type="ORF">N7463_005531</name>
</gene>
<protein>
    <recommendedName>
        <fullName evidence="1">Berberine/berberine-like domain-containing protein</fullName>
    </recommendedName>
</protein>
<dbReference type="OrthoDB" id="9983560at2759"/>
<comment type="caution">
    <text evidence="2">The sequence shown here is derived from an EMBL/GenBank/DDBJ whole genome shotgun (WGS) entry which is preliminary data.</text>
</comment>
<evidence type="ECO:0000313" key="2">
    <source>
        <dbReference type="EMBL" id="KAJ5502657.1"/>
    </source>
</evidence>
<proteinExistence type="predicted"/>
<dbReference type="GO" id="GO:0050660">
    <property type="term" value="F:flavin adenine dinucleotide binding"/>
    <property type="evidence" value="ECO:0007669"/>
    <property type="project" value="InterPro"/>
</dbReference>
<accession>A0A9X0C5B1</accession>
<dbReference type="InterPro" id="IPR012951">
    <property type="entry name" value="BBE"/>
</dbReference>
<dbReference type="Pfam" id="PF08031">
    <property type="entry name" value="BBE"/>
    <property type="match status" value="1"/>
</dbReference>
<dbReference type="AlphaFoldDB" id="A0A9X0C5B1"/>
<dbReference type="GO" id="GO:0016491">
    <property type="term" value="F:oxidoreductase activity"/>
    <property type="evidence" value="ECO:0007669"/>
    <property type="project" value="InterPro"/>
</dbReference>
<reference evidence="2" key="1">
    <citation type="submission" date="2022-12" db="EMBL/GenBank/DDBJ databases">
        <authorList>
            <person name="Petersen C."/>
        </authorList>
    </citation>
    <scope>NUCLEOTIDE SEQUENCE</scope>
    <source>
        <strain evidence="2">IBT 29495</strain>
    </source>
</reference>